<evidence type="ECO:0000256" key="2">
    <source>
        <dbReference type="SAM" id="Phobius"/>
    </source>
</evidence>
<keyword evidence="4" id="KW-1185">Reference proteome</keyword>
<evidence type="ECO:0000256" key="1">
    <source>
        <dbReference type="SAM" id="MobiDB-lite"/>
    </source>
</evidence>
<evidence type="ECO:0000313" key="3">
    <source>
        <dbReference type="EMBL" id="SDF58209.1"/>
    </source>
</evidence>
<organism evidence="3 4">
    <name type="scientific">Limimonas halophila</name>
    <dbReference type="NCBI Taxonomy" id="1082479"/>
    <lineage>
        <taxon>Bacteria</taxon>
        <taxon>Pseudomonadati</taxon>
        <taxon>Pseudomonadota</taxon>
        <taxon>Alphaproteobacteria</taxon>
        <taxon>Rhodospirillales</taxon>
        <taxon>Rhodovibrionaceae</taxon>
        <taxon>Limimonas</taxon>
    </lineage>
</organism>
<keyword evidence="2" id="KW-1133">Transmembrane helix</keyword>
<protein>
    <submittedName>
        <fullName evidence="3">Transmembrane transcriptional regulator (Anti-sigma factor RsiW)</fullName>
    </submittedName>
</protein>
<dbReference type="RefSeq" id="WP_090018535.1">
    <property type="nucleotide sequence ID" value="NZ_FNCE01000001.1"/>
</dbReference>
<keyword evidence="2" id="KW-0472">Membrane</keyword>
<keyword evidence="2 3" id="KW-0812">Transmembrane</keyword>
<gene>
    <name evidence="3" type="ORF">SAMN05216241_101525</name>
</gene>
<feature type="compositionally biased region" description="Basic and acidic residues" evidence="1">
    <location>
        <begin position="266"/>
        <end position="277"/>
    </location>
</feature>
<proteinExistence type="predicted"/>
<feature type="region of interest" description="Disordered" evidence="1">
    <location>
        <begin position="253"/>
        <end position="306"/>
    </location>
</feature>
<reference evidence="3 4" key="1">
    <citation type="submission" date="2016-10" db="EMBL/GenBank/DDBJ databases">
        <authorList>
            <person name="de Groot N.N."/>
        </authorList>
    </citation>
    <scope>NUCLEOTIDE SEQUENCE [LARGE SCALE GENOMIC DNA]</scope>
    <source>
        <strain evidence="3 4">DSM 25584</strain>
    </source>
</reference>
<feature type="transmembrane region" description="Helical" evidence="2">
    <location>
        <begin position="85"/>
        <end position="106"/>
    </location>
</feature>
<dbReference type="Proteomes" id="UP000199415">
    <property type="component" value="Unassembled WGS sequence"/>
</dbReference>
<dbReference type="OrthoDB" id="7187254at2"/>
<name>A0A1G7MAE1_9PROT</name>
<evidence type="ECO:0000313" key="4">
    <source>
        <dbReference type="Proteomes" id="UP000199415"/>
    </source>
</evidence>
<dbReference type="STRING" id="1082479.SAMN05216241_101525"/>
<accession>A0A1G7MAE1</accession>
<sequence length="306" mass="33257">MTTDDSITDLDLLAYADGRLDAGRAARVEAYLAERPALRDQIADFARQNADLHACFDRYAEAEIPERMRAVLNGARTERPRWPSAAMRAAAAVVLMLAAGVGGWYAGAGGMLQPDGSRDLVARTASLHEGEPATEPVSAGTPEGTAVLDSLRERAALPARAPELRRHGYRLMKVERVEMQGTRGVVLHYDGRGEQRVDVVLRPRWDETPARVETTTRGDVGLAHWREGPLEVAVAGPRDERELRDLAQALRRSLRASGSGAPSQLRPDEPSLQRKQEVQAANDPDTMVLSPSLSPQPAAIGENVQP</sequence>
<dbReference type="EMBL" id="FNCE01000001">
    <property type="protein sequence ID" value="SDF58209.1"/>
    <property type="molecule type" value="Genomic_DNA"/>
</dbReference>
<dbReference type="AlphaFoldDB" id="A0A1G7MAE1"/>